<feature type="region of interest" description="Disordered" evidence="1">
    <location>
        <begin position="44"/>
        <end position="96"/>
    </location>
</feature>
<comment type="caution">
    <text evidence="2">The sequence shown here is derived from an EMBL/GenBank/DDBJ whole genome shotgun (WGS) entry which is preliminary data.</text>
</comment>
<gene>
    <name evidence="2" type="ORF">P5673_014097</name>
</gene>
<proteinExistence type="predicted"/>
<protein>
    <submittedName>
        <fullName evidence="2">Uncharacterized protein</fullName>
    </submittedName>
</protein>
<feature type="compositionally biased region" description="Basic residues" evidence="1">
    <location>
        <begin position="87"/>
        <end position="96"/>
    </location>
</feature>
<feature type="compositionally biased region" description="Basic and acidic residues" evidence="1">
    <location>
        <begin position="67"/>
        <end position="86"/>
    </location>
</feature>
<reference evidence="2" key="2">
    <citation type="journal article" date="2023" name="Science">
        <title>Genomic signatures of disease resistance in endangered staghorn corals.</title>
        <authorList>
            <person name="Vollmer S.V."/>
            <person name="Selwyn J.D."/>
            <person name="Despard B.A."/>
            <person name="Roesel C.L."/>
        </authorList>
    </citation>
    <scope>NUCLEOTIDE SEQUENCE</scope>
    <source>
        <strain evidence="2">K2</strain>
    </source>
</reference>
<evidence type="ECO:0000256" key="1">
    <source>
        <dbReference type="SAM" id="MobiDB-lite"/>
    </source>
</evidence>
<sequence length="96" mass="11003">MEETQTLGQLVDSRSVATLKKNNLNVILENIYLEDRIHAVNMMARSRDQQKKKNRKRKRTSLVADAETFKQHDANGPLDKAKDTKAAKRARRRGKG</sequence>
<keyword evidence="3" id="KW-1185">Reference proteome</keyword>
<reference evidence="2" key="1">
    <citation type="journal article" date="2023" name="G3 (Bethesda)">
        <title>Whole genome assembly and annotation of the endangered Caribbean coral Acropora cervicornis.</title>
        <authorList>
            <person name="Selwyn J.D."/>
            <person name="Vollmer S.V."/>
        </authorList>
    </citation>
    <scope>NUCLEOTIDE SEQUENCE</scope>
    <source>
        <strain evidence="2">K2</strain>
    </source>
</reference>
<dbReference type="Proteomes" id="UP001249851">
    <property type="component" value="Unassembled WGS sequence"/>
</dbReference>
<dbReference type="EMBL" id="JARQWQ010000028">
    <property type="protein sequence ID" value="KAK2562441.1"/>
    <property type="molecule type" value="Genomic_DNA"/>
</dbReference>
<dbReference type="AlphaFoldDB" id="A0AAD9V5W7"/>
<evidence type="ECO:0000313" key="2">
    <source>
        <dbReference type="EMBL" id="KAK2562441.1"/>
    </source>
</evidence>
<name>A0AAD9V5W7_ACRCE</name>
<accession>A0AAD9V5W7</accession>
<evidence type="ECO:0000313" key="3">
    <source>
        <dbReference type="Proteomes" id="UP001249851"/>
    </source>
</evidence>
<organism evidence="2 3">
    <name type="scientific">Acropora cervicornis</name>
    <name type="common">Staghorn coral</name>
    <dbReference type="NCBI Taxonomy" id="6130"/>
    <lineage>
        <taxon>Eukaryota</taxon>
        <taxon>Metazoa</taxon>
        <taxon>Cnidaria</taxon>
        <taxon>Anthozoa</taxon>
        <taxon>Hexacorallia</taxon>
        <taxon>Scleractinia</taxon>
        <taxon>Astrocoeniina</taxon>
        <taxon>Acroporidae</taxon>
        <taxon>Acropora</taxon>
    </lineage>
</organism>